<dbReference type="AlphaFoldDB" id="A0A1C4E461"/>
<accession>A0A1C4E461</accession>
<dbReference type="Proteomes" id="UP000195991">
    <property type="component" value="Unassembled WGS sequence"/>
</dbReference>
<name>A0A1C4E461_BACTU</name>
<reference evidence="1 2" key="1">
    <citation type="submission" date="2016-08" db="EMBL/GenBank/DDBJ databases">
        <authorList>
            <person name="Seilhamer J.J."/>
        </authorList>
    </citation>
    <scope>NUCLEOTIDE SEQUENCE [LARGE SCALE GENOMIC DNA]</scope>
    <source>
        <strain evidence="1 2">IEBC_T61001</strain>
    </source>
</reference>
<evidence type="ECO:0000313" key="2">
    <source>
        <dbReference type="Proteomes" id="UP000195991"/>
    </source>
</evidence>
<proteinExistence type="predicted"/>
<protein>
    <submittedName>
        <fullName evidence="1">Uncharacterized protein</fullName>
    </submittedName>
</protein>
<evidence type="ECO:0000313" key="1">
    <source>
        <dbReference type="EMBL" id="SCC38311.1"/>
    </source>
</evidence>
<sequence>MEQIMQSILAVDCGKEEMIDDIGELSSLHALAFVFTNVDASL</sequence>
<organism evidence="1 2">
    <name type="scientific">Bacillus thuringiensis</name>
    <dbReference type="NCBI Taxonomy" id="1428"/>
    <lineage>
        <taxon>Bacteria</taxon>
        <taxon>Bacillati</taxon>
        <taxon>Bacillota</taxon>
        <taxon>Bacilli</taxon>
        <taxon>Bacillales</taxon>
        <taxon>Bacillaceae</taxon>
        <taxon>Bacillus</taxon>
        <taxon>Bacillus cereus group</taxon>
    </lineage>
</organism>
<gene>
    <name evidence="1" type="ORF">BTT61001_02873</name>
</gene>
<dbReference type="EMBL" id="FMBI01000030">
    <property type="protein sequence ID" value="SCC38311.1"/>
    <property type="molecule type" value="Genomic_DNA"/>
</dbReference>
<dbReference type="RefSeq" id="WP_256933032.1">
    <property type="nucleotide sequence ID" value="NZ_FMBI01000030.1"/>
</dbReference>